<evidence type="ECO:0000313" key="9">
    <source>
        <dbReference type="EMBL" id="MDN4471946.1"/>
    </source>
</evidence>
<gene>
    <name evidence="9" type="primary">manA</name>
    <name evidence="9" type="ORF">QQX04_02935</name>
</gene>
<comment type="caution">
    <text evidence="9">The sequence shown here is derived from an EMBL/GenBank/DDBJ whole genome shotgun (WGS) entry which is preliminary data.</text>
</comment>
<dbReference type="CDD" id="cd07011">
    <property type="entry name" value="cupin_PMI_type_I_N"/>
    <property type="match status" value="1"/>
</dbReference>
<dbReference type="PIRSF" id="PIRSF001480">
    <property type="entry name" value="Mannose-6-phosphate_isomerase"/>
    <property type="match status" value="1"/>
</dbReference>
<dbReference type="GO" id="GO:0004476">
    <property type="term" value="F:mannose-6-phosphate isomerase activity"/>
    <property type="evidence" value="ECO:0007669"/>
    <property type="project" value="UniProtKB-EC"/>
</dbReference>
<keyword evidence="5" id="KW-0479">Metal-binding</keyword>
<dbReference type="Gene3D" id="2.60.120.10">
    <property type="entry name" value="Jelly Rolls"/>
    <property type="match status" value="2"/>
</dbReference>
<dbReference type="EC" id="5.3.1.8" evidence="4"/>
<proteinExistence type="inferred from homology"/>
<keyword evidence="6" id="KW-0862">Zinc</keyword>
<sequence length="386" mass="40321">MHALTPVLQPYDWGDAHTIPSMLGMPSSTAPVAEAWWGAHPVYPATIDGGEQGLDALIADDPMGALGPEIAEKHGHCLPYLLKILAIKKPLSLQVHPSREHAVAGYERENGLGIPVMDPQRTFRDDNHKPEMVVALTPTVVLTGFRPVEDLRADLALLDADGARVLEGVLDDADDDEDAISEYVDACLRGIQPMPVLVSLKAAVAAGRGSDAMHTAADALDAHPGDPGVLVALAMNVVRLEPGEASFTGDGIVHSYQSGVALEIMANSDNVVRAGLTPKHIDLGQLLFLAQTRPTAPQVPTIEVDGPVTKFTTAADEFALALLRRGAFASQPGPRIVLALEGTTTVVAGGRVAILAAGESVFIGYSEGPAAVETAGLAAIATIPRG</sequence>
<name>A0ABT8FYH2_9MICO</name>
<comment type="similarity">
    <text evidence="3">Belongs to the mannose-6-phosphate isomerase type 1 family.</text>
</comment>
<reference evidence="9" key="1">
    <citation type="submission" date="2023-06" db="EMBL/GenBank/DDBJ databases">
        <title>SYSU T00b26.</title>
        <authorList>
            <person name="Gao L."/>
            <person name="Fang B.-Z."/>
            <person name="Li W.-J."/>
        </authorList>
    </citation>
    <scope>NUCLEOTIDE SEQUENCE</scope>
    <source>
        <strain evidence="9">SYSU T00b26</strain>
    </source>
</reference>
<dbReference type="Pfam" id="PF20511">
    <property type="entry name" value="PMI_typeI_cat"/>
    <property type="match status" value="1"/>
</dbReference>
<dbReference type="InterPro" id="IPR001250">
    <property type="entry name" value="Man6P_Isoase-1"/>
</dbReference>
<dbReference type="InterPro" id="IPR016305">
    <property type="entry name" value="Mannose-6-P_Isomerase"/>
</dbReference>
<evidence type="ECO:0000256" key="6">
    <source>
        <dbReference type="ARBA" id="ARBA00022833"/>
    </source>
</evidence>
<dbReference type="InterPro" id="IPR046457">
    <property type="entry name" value="PMI_typeI_cat"/>
</dbReference>
<evidence type="ECO:0000256" key="1">
    <source>
        <dbReference type="ARBA" id="ARBA00000757"/>
    </source>
</evidence>
<keyword evidence="10" id="KW-1185">Reference proteome</keyword>
<evidence type="ECO:0000313" key="10">
    <source>
        <dbReference type="Proteomes" id="UP001172738"/>
    </source>
</evidence>
<comment type="cofactor">
    <cofactor evidence="2">
        <name>Zn(2+)</name>
        <dbReference type="ChEBI" id="CHEBI:29105"/>
    </cofactor>
</comment>
<evidence type="ECO:0000256" key="7">
    <source>
        <dbReference type="ARBA" id="ARBA00023235"/>
    </source>
</evidence>
<evidence type="ECO:0000256" key="5">
    <source>
        <dbReference type="ARBA" id="ARBA00022723"/>
    </source>
</evidence>
<dbReference type="InterPro" id="IPR014710">
    <property type="entry name" value="RmlC-like_jellyroll"/>
</dbReference>
<dbReference type="PANTHER" id="PTHR10309">
    <property type="entry name" value="MANNOSE-6-PHOSPHATE ISOMERASE"/>
    <property type="match status" value="1"/>
</dbReference>
<dbReference type="Proteomes" id="UP001172738">
    <property type="component" value="Unassembled WGS sequence"/>
</dbReference>
<organism evidence="9 10">
    <name type="scientific">Demequina zhanjiangensis</name>
    <dbReference type="NCBI Taxonomy" id="3051659"/>
    <lineage>
        <taxon>Bacteria</taxon>
        <taxon>Bacillati</taxon>
        <taxon>Actinomycetota</taxon>
        <taxon>Actinomycetes</taxon>
        <taxon>Micrococcales</taxon>
        <taxon>Demequinaceae</taxon>
        <taxon>Demequina</taxon>
    </lineage>
</organism>
<dbReference type="Gene3D" id="1.10.441.10">
    <property type="entry name" value="Phosphomannose Isomerase, domain 2"/>
    <property type="match status" value="1"/>
</dbReference>
<evidence type="ECO:0000256" key="2">
    <source>
        <dbReference type="ARBA" id="ARBA00001947"/>
    </source>
</evidence>
<comment type="catalytic activity">
    <reaction evidence="1">
        <text>D-mannose 6-phosphate = D-fructose 6-phosphate</text>
        <dbReference type="Rhea" id="RHEA:12356"/>
        <dbReference type="ChEBI" id="CHEBI:58735"/>
        <dbReference type="ChEBI" id="CHEBI:61527"/>
        <dbReference type="EC" id="5.3.1.8"/>
    </reaction>
</comment>
<dbReference type="PRINTS" id="PR00714">
    <property type="entry name" value="MAN6PISMRASE"/>
</dbReference>
<protein>
    <recommendedName>
        <fullName evidence="4">mannose-6-phosphate isomerase</fullName>
        <ecNumber evidence="4">5.3.1.8</ecNumber>
    </recommendedName>
</protein>
<dbReference type="NCBIfam" id="TIGR00218">
    <property type="entry name" value="manA"/>
    <property type="match status" value="1"/>
</dbReference>
<dbReference type="SUPFAM" id="SSF51182">
    <property type="entry name" value="RmlC-like cupins"/>
    <property type="match status" value="1"/>
</dbReference>
<dbReference type="PANTHER" id="PTHR10309:SF0">
    <property type="entry name" value="MANNOSE-6-PHOSPHATE ISOMERASE"/>
    <property type="match status" value="1"/>
</dbReference>
<accession>A0ABT8FYH2</accession>
<dbReference type="RefSeq" id="WP_301126132.1">
    <property type="nucleotide sequence ID" value="NZ_JAUHPV010000002.1"/>
</dbReference>
<dbReference type="InterPro" id="IPR011051">
    <property type="entry name" value="RmlC_Cupin_sf"/>
</dbReference>
<evidence type="ECO:0000259" key="8">
    <source>
        <dbReference type="Pfam" id="PF20511"/>
    </source>
</evidence>
<evidence type="ECO:0000256" key="3">
    <source>
        <dbReference type="ARBA" id="ARBA00010772"/>
    </source>
</evidence>
<keyword evidence="7 9" id="KW-0413">Isomerase</keyword>
<dbReference type="EMBL" id="JAUHPV010000002">
    <property type="protein sequence ID" value="MDN4471946.1"/>
    <property type="molecule type" value="Genomic_DNA"/>
</dbReference>
<feature type="domain" description="Phosphomannose isomerase type I catalytic" evidence="8">
    <location>
        <begin position="3"/>
        <end position="148"/>
    </location>
</feature>
<evidence type="ECO:0000256" key="4">
    <source>
        <dbReference type="ARBA" id="ARBA00011956"/>
    </source>
</evidence>